<dbReference type="Proteomes" id="UP000561326">
    <property type="component" value="Unassembled WGS sequence"/>
</dbReference>
<sequence length="133" mass="15674">MRMVDAKTYNISELAQEFNVSTRTIRYYEELGILNPQRSVSGQRVYVKKDRVRLCLIFRGKKFGFSLAGIKEMIGLFDIDPSGKMQLEKTMEYGKQKLKEIDERIEELLALRNEIQFLYDNFHKTIQQKVGKE</sequence>
<feature type="domain" description="HTH merR-type" evidence="2">
    <location>
        <begin position="8"/>
        <end position="76"/>
    </location>
</feature>
<evidence type="ECO:0000256" key="1">
    <source>
        <dbReference type="ARBA" id="ARBA00023125"/>
    </source>
</evidence>
<dbReference type="Gene3D" id="1.10.1660.10">
    <property type="match status" value="1"/>
</dbReference>
<evidence type="ECO:0000259" key="2">
    <source>
        <dbReference type="PROSITE" id="PS50937"/>
    </source>
</evidence>
<dbReference type="SUPFAM" id="SSF46955">
    <property type="entry name" value="Putative DNA-binding domain"/>
    <property type="match status" value="1"/>
</dbReference>
<gene>
    <name evidence="3" type="ORF">HF838_17035</name>
</gene>
<dbReference type="SMART" id="SM00422">
    <property type="entry name" value="HTH_MERR"/>
    <property type="match status" value="1"/>
</dbReference>
<organism evidence="3 4">
    <name type="scientific">Aneurinibacillus aneurinilyticus</name>
    <name type="common">Bacillus aneurinolyticus</name>
    <dbReference type="NCBI Taxonomy" id="1391"/>
    <lineage>
        <taxon>Bacteria</taxon>
        <taxon>Bacillati</taxon>
        <taxon>Bacillota</taxon>
        <taxon>Bacilli</taxon>
        <taxon>Bacillales</taxon>
        <taxon>Paenibacillaceae</taxon>
        <taxon>Aneurinibacillus group</taxon>
        <taxon>Aneurinibacillus</taxon>
    </lineage>
</organism>
<dbReference type="PANTHER" id="PTHR30204:SF58">
    <property type="entry name" value="HTH-TYPE TRANSCRIPTIONAL REGULATOR YFMP"/>
    <property type="match status" value="1"/>
</dbReference>
<dbReference type="GO" id="GO:0003677">
    <property type="term" value="F:DNA binding"/>
    <property type="evidence" value="ECO:0007669"/>
    <property type="project" value="UniProtKB-KW"/>
</dbReference>
<dbReference type="PROSITE" id="PS50937">
    <property type="entry name" value="HTH_MERR_2"/>
    <property type="match status" value="1"/>
</dbReference>
<dbReference type="InterPro" id="IPR000551">
    <property type="entry name" value="MerR-type_HTH_dom"/>
</dbReference>
<dbReference type="GO" id="GO:0003700">
    <property type="term" value="F:DNA-binding transcription factor activity"/>
    <property type="evidence" value="ECO:0007669"/>
    <property type="project" value="InterPro"/>
</dbReference>
<protein>
    <submittedName>
        <fullName evidence="3">MerR family DNA-binding transcriptional regulator</fullName>
    </submittedName>
</protein>
<accession>A0A848CYE0</accession>
<evidence type="ECO:0000313" key="3">
    <source>
        <dbReference type="EMBL" id="NME99941.1"/>
    </source>
</evidence>
<dbReference type="EMBL" id="JABAGO010000037">
    <property type="protein sequence ID" value="NME99941.1"/>
    <property type="molecule type" value="Genomic_DNA"/>
</dbReference>
<dbReference type="InterPro" id="IPR009061">
    <property type="entry name" value="DNA-bd_dom_put_sf"/>
</dbReference>
<name>A0A848CYE0_ANEAE</name>
<dbReference type="InterPro" id="IPR047057">
    <property type="entry name" value="MerR_fam"/>
</dbReference>
<dbReference type="Pfam" id="PF13411">
    <property type="entry name" value="MerR_1"/>
    <property type="match status" value="1"/>
</dbReference>
<dbReference type="AlphaFoldDB" id="A0A848CYE0"/>
<dbReference type="CDD" id="cd04776">
    <property type="entry name" value="HTH_GnyR"/>
    <property type="match status" value="1"/>
</dbReference>
<proteinExistence type="predicted"/>
<evidence type="ECO:0000313" key="4">
    <source>
        <dbReference type="Proteomes" id="UP000561326"/>
    </source>
</evidence>
<comment type="caution">
    <text evidence="3">The sequence shown here is derived from an EMBL/GenBank/DDBJ whole genome shotgun (WGS) entry which is preliminary data.</text>
</comment>
<dbReference type="PANTHER" id="PTHR30204">
    <property type="entry name" value="REDOX-CYCLING DRUG-SENSING TRANSCRIPTIONAL ACTIVATOR SOXR"/>
    <property type="match status" value="1"/>
</dbReference>
<reference evidence="3 4" key="1">
    <citation type="submission" date="2020-04" db="EMBL/GenBank/DDBJ databases">
        <authorList>
            <person name="Hitch T.C.A."/>
            <person name="Wylensek D."/>
            <person name="Clavel T."/>
        </authorList>
    </citation>
    <scope>NUCLEOTIDE SEQUENCE [LARGE SCALE GENOMIC DNA]</scope>
    <source>
        <strain evidence="3 4">WB01_D5_05</strain>
    </source>
</reference>
<keyword evidence="1 3" id="KW-0238">DNA-binding</keyword>